<reference evidence="2 3" key="1">
    <citation type="submission" date="2016-10" db="EMBL/GenBank/DDBJ databases">
        <authorList>
            <person name="de Groot N.N."/>
        </authorList>
    </citation>
    <scope>NUCLEOTIDE SEQUENCE [LARGE SCALE GENOMIC DNA]</scope>
    <source>
        <strain evidence="2 3">CPCC 201354</strain>
    </source>
</reference>
<gene>
    <name evidence="2" type="ORF">SAMN05421505_14936</name>
</gene>
<keyword evidence="1" id="KW-1133">Transmembrane helix</keyword>
<dbReference type="STRING" id="504805.SAMN05421505_14936"/>
<dbReference type="Gene3D" id="1.20.120.20">
    <property type="entry name" value="Apolipoprotein"/>
    <property type="match status" value="1"/>
</dbReference>
<keyword evidence="3" id="KW-1185">Reference proteome</keyword>
<keyword evidence="1" id="KW-0472">Membrane</keyword>
<keyword evidence="1" id="KW-0812">Transmembrane</keyword>
<sequence length="652" mass="66568">MATSSRVVGRVSVRVMPDTSRFKDALVKSLERLERVLEVKIPTALDTARLAAQAVTAKRTLQDKLGSVDTRVNLDTTRAEAQIGQATRDRAVTIRAKVDEGPLARLAAIAGSAVRFAALATSIGLAANSATQLVAALIPAAGAILALPAAMAVTRAATATLKVGLSGVGEAMGAVAEGDATKLAEAMKDLSPSARAFVLEAARLKDAFEPVRQAVQQRLFQGLAGSLRTMAGNLLPTVKTGMVGVSGALNGMAKQAMATMSTPMFKGDLRKIFSGTTQVLNTFKGAIGPLITLVTRLAIAGLPLVKRFASWASSGIKAAAAFVTSERGAAKLAGIVKRAGDTLAQLGRIAANIGGFLASFFRGANADGAGLLATIERLTARMSAWASSTQGQQQIANVFATLGQTASALGGILPILVGPLTAIAGIITSLPPGVQGTVTQFLAWSVVIGALGGKIWSLITGIGTLVSGIGKIGPAVAKIGSGAVWFAGLAAAAGRAAVSVVAAAGRMALSLAAASASFVASAARMVASMAVTAARVAAGWVLMGVQAMAQAVRMAAAWVIAMGPIGWVIAAVIALVALIVANWDTIKAAISAAWEWIKQKTAEVWNAITSFLAGLWNGIKSLFTTYLNAVRTVVMTVWNAIRSATSSVWNGI</sequence>
<protein>
    <recommendedName>
        <fullName evidence="4">Phage-related protein</fullName>
    </recommendedName>
</protein>
<evidence type="ECO:0008006" key="4">
    <source>
        <dbReference type="Google" id="ProtNLM"/>
    </source>
</evidence>
<dbReference type="AlphaFoldDB" id="A0A1G8KCR6"/>
<feature type="transmembrane region" description="Helical" evidence="1">
    <location>
        <begin position="525"/>
        <end position="543"/>
    </location>
</feature>
<dbReference type="Proteomes" id="UP000198923">
    <property type="component" value="Unassembled WGS sequence"/>
</dbReference>
<dbReference type="EMBL" id="FNCN01000049">
    <property type="protein sequence ID" value="SDI41245.1"/>
    <property type="molecule type" value="Genomic_DNA"/>
</dbReference>
<evidence type="ECO:0000256" key="1">
    <source>
        <dbReference type="SAM" id="Phobius"/>
    </source>
</evidence>
<feature type="transmembrane region" description="Helical" evidence="1">
    <location>
        <begin position="442"/>
        <end position="470"/>
    </location>
</feature>
<feature type="transmembrane region" description="Helical" evidence="1">
    <location>
        <begin position="482"/>
        <end position="505"/>
    </location>
</feature>
<evidence type="ECO:0000313" key="2">
    <source>
        <dbReference type="EMBL" id="SDI41245.1"/>
    </source>
</evidence>
<organism evidence="2 3">
    <name type="scientific">Sinosporangium album</name>
    <dbReference type="NCBI Taxonomy" id="504805"/>
    <lineage>
        <taxon>Bacteria</taxon>
        <taxon>Bacillati</taxon>
        <taxon>Actinomycetota</taxon>
        <taxon>Actinomycetes</taxon>
        <taxon>Streptosporangiales</taxon>
        <taxon>Streptosporangiaceae</taxon>
        <taxon>Sinosporangium</taxon>
    </lineage>
</organism>
<feature type="transmembrane region" description="Helical" evidence="1">
    <location>
        <begin position="555"/>
        <end position="581"/>
    </location>
</feature>
<accession>A0A1G8KCR6</accession>
<feature type="transmembrane region" description="Helical" evidence="1">
    <location>
        <begin position="408"/>
        <end position="430"/>
    </location>
</feature>
<proteinExistence type="predicted"/>
<evidence type="ECO:0000313" key="3">
    <source>
        <dbReference type="Proteomes" id="UP000198923"/>
    </source>
</evidence>
<feature type="non-terminal residue" evidence="2">
    <location>
        <position position="652"/>
    </location>
</feature>
<name>A0A1G8KCR6_9ACTN</name>